<feature type="region of interest" description="Disordered" evidence="1">
    <location>
        <begin position="255"/>
        <end position="309"/>
    </location>
</feature>
<keyword evidence="3" id="KW-1185">Reference proteome</keyword>
<accession>G0MVU1</accession>
<dbReference type="InParanoid" id="G0MVU1"/>
<feature type="compositionally biased region" description="Basic and acidic residues" evidence="1">
    <location>
        <begin position="121"/>
        <end position="133"/>
    </location>
</feature>
<evidence type="ECO:0000313" key="3">
    <source>
        <dbReference type="Proteomes" id="UP000008068"/>
    </source>
</evidence>
<dbReference type="Proteomes" id="UP000008068">
    <property type="component" value="Unassembled WGS sequence"/>
</dbReference>
<gene>
    <name evidence="2" type="ORF">CAEBREN_28034</name>
</gene>
<dbReference type="EMBL" id="GL379815">
    <property type="protein sequence ID" value="EGT45280.1"/>
    <property type="molecule type" value="Genomic_DNA"/>
</dbReference>
<feature type="region of interest" description="Disordered" evidence="1">
    <location>
        <begin position="109"/>
        <end position="165"/>
    </location>
</feature>
<evidence type="ECO:0000256" key="1">
    <source>
        <dbReference type="SAM" id="MobiDB-lite"/>
    </source>
</evidence>
<sequence>MTDEMFDVLRENLSRQANPSIETTTVKTELVPKMEKVEHDDMGVAMNLKRPHSENEPMSGLKKFKPEPIDNSTSFPAEAIYKIPRKRLMVDPKNVVYVANKKKHFATLASPASSPAVEMQEAQKEPEFTEAPKRRAWKRYKPVDKVPAKKRKVEKEKYPYNGPVKLSRPSKKFRYEPYKKKKPKVVRNLWKRVDNKFVVKKSESDSEDDVGTDTGSEPSKDAKHKIKKEPFIKREIDEEIEPIAKNEFPVKKEVKREIDDPYFNRPSSVARRGLKRKYEEDENEHSYSPSPKRRRTLRGSGPAPPAGSRIYCRMWKI</sequence>
<reference evidence="3" key="1">
    <citation type="submission" date="2011-07" db="EMBL/GenBank/DDBJ databases">
        <authorList>
            <consortium name="Caenorhabditis brenneri Sequencing and Analysis Consortium"/>
            <person name="Wilson R.K."/>
        </authorList>
    </citation>
    <scope>NUCLEOTIDE SEQUENCE [LARGE SCALE GENOMIC DNA]</scope>
    <source>
        <strain evidence="3">PB2801</strain>
    </source>
</reference>
<name>G0MVU1_CAEBE</name>
<feature type="region of interest" description="Disordered" evidence="1">
    <location>
        <begin position="198"/>
        <end position="228"/>
    </location>
</feature>
<feature type="region of interest" description="Disordered" evidence="1">
    <location>
        <begin position="48"/>
        <end position="69"/>
    </location>
</feature>
<feature type="compositionally biased region" description="Basic and acidic residues" evidence="1">
    <location>
        <begin position="141"/>
        <end position="158"/>
    </location>
</feature>
<dbReference type="HOGENOM" id="CLU_894966_0_0_1"/>
<protein>
    <submittedName>
        <fullName evidence="2">Uncharacterized protein</fullName>
    </submittedName>
</protein>
<proteinExistence type="predicted"/>
<organism evidence="3">
    <name type="scientific">Caenorhabditis brenneri</name>
    <name type="common">Nematode worm</name>
    <dbReference type="NCBI Taxonomy" id="135651"/>
    <lineage>
        <taxon>Eukaryota</taxon>
        <taxon>Metazoa</taxon>
        <taxon>Ecdysozoa</taxon>
        <taxon>Nematoda</taxon>
        <taxon>Chromadorea</taxon>
        <taxon>Rhabditida</taxon>
        <taxon>Rhabditina</taxon>
        <taxon>Rhabditomorpha</taxon>
        <taxon>Rhabditoidea</taxon>
        <taxon>Rhabditidae</taxon>
        <taxon>Peloderinae</taxon>
        <taxon>Caenorhabditis</taxon>
    </lineage>
</organism>
<evidence type="ECO:0000313" key="2">
    <source>
        <dbReference type="EMBL" id="EGT45280.1"/>
    </source>
</evidence>
<dbReference type="AlphaFoldDB" id="G0MVU1"/>